<evidence type="ECO:0008006" key="3">
    <source>
        <dbReference type="Google" id="ProtNLM"/>
    </source>
</evidence>
<dbReference type="Gene3D" id="3.50.50.60">
    <property type="entry name" value="FAD/NAD(P)-binding domain"/>
    <property type="match status" value="1"/>
</dbReference>
<keyword evidence="2" id="KW-1185">Reference proteome</keyword>
<proteinExistence type="predicted"/>
<comment type="caution">
    <text evidence="1">The sequence shown here is derived from an EMBL/GenBank/DDBJ whole genome shotgun (WGS) entry which is preliminary data.</text>
</comment>
<dbReference type="OrthoDB" id="24355at2"/>
<evidence type="ECO:0000313" key="1">
    <source>
        <dbReference type="EMBL" id="TFD22832.1"/>
    </source>
</evidence>
<reference evidence="1 2" key="1">
    <citation type="submission" date="2019-03" db="EMBL/GenBank/DDBJ databases">
        <title>Genomics of glacier-inhabiting Cryobacterium strains.</title>
        <authorList>
            <person name="Liu Q."/>
            <person name="Xin Y.-H."/>
        </authorList>
    </citation>
    <scope>NUCLEOTIDE SEQUENCE [LARGE SCALE GENOMIC DNA]</scope>
    <source>
        <strain evidence="1 2">TMT1-1</strain>
    </source>
</reference>
<dbReference type="RefSeq" id="WP_134574048.1">
    <property type="nucleotide sequence ID" value="NZ_SOGT01000019.1"/>
</dbReference>
<dbReference type="EMBL" id="SOGT01000019">
    <property type="protein sequence ID" value="TFD22832.1"/>
    <property type="molecule type" value="Genomic_DNA"/>
</dbReference>
<sequence length="402" mass="43272">MIHEVDADLVILGAGLAGLSLAARLARKRSGPRVVLLEPRTAYRDDRSWCFWRPEQHDLSHLVSRRWKTWTFSDAAGLTVRHQVPGLAYQYVRGSDFYVSAQADIAESPRVELCLGVRAGTVTAVSGGVRVESSAGTLLARQVIDTRPRAAATMLYQSFVGLELERDCPLPFDPGEVTLMGSLASDAEGLGFVYALPLGPNRAIVEWTRFGTAPIDRDRLVLELDRVLNGLGLADAHRVRSEGGVLAMGLGRQAAPPITGVVHAGNAGGALRAASGYGFLRIARWAQLCTERLLAGREAVGHPEEPRLRRTFDRIFLQAVRAHPERTAEYFLALARGVPPAALVRFLSDGARAADYARIISSLPWSPFIAQLAAPTVFSPAPAVPVAADVTATPSTSTSEQG</sequence>
<accession>A0A4R8Z7Z2</accession>
<dbReference type="Proteomes" id="UP000298424">
    <property type="component" value="Unassembled WGS sequence"/>
</dbReference>
<dbReference type="InterPro" id="IPR036188">
    <property type="entry name" value="FAD/NAD-bd_sf"/>
</dbReference>
<name>A0A4R8Z7Z2_9MICO</name>
<organism evidence="1 2">
    <name type="scientific">Cryobacterium lyxosi</name>
    <dbReference type="NCBI Taxonomy" id="1259228"/>
    <lineage>
        <taxon>Bacteria</taxon>
        <taxon>Bacillati</taxon>
        <taxon>Actinomycetota</taxon>
        <taxon>Actinomycetes</taxon>
        <taxon>Micrococcales</taxon>
        <taxon>Microbacteriaceae</taxon>
        <taxon>Cryobacterium</taxon>
    </lineage>
</organism>
<protein>
    <recommendedName>
        <fullName evidence="3">FAD-binding protein</fullName>
    </recommendedName>
</protein>
<dbReference type="AlphaFoldDB" id="A0A4R8Z7Z2"/>
<dbReference type="Pfam" id="PF05834">
    <property type="entry name" value="Lycopene_cycl"/>
    <property type="match status" value="1"/>
</dbReference>
<dbReference type="SUPFAM" id="SSF51905">
    <property type="entry name" value="FAD/NAD(P)-binding domain"/>
    <property type="match status" value="1"/>
</dbReference>
<gene>
    <name evidence="1" type="ORF">E3T27_16335</name>
</gene>
<evidence type="ECO:0000313" key="2">
    <source>
        <dbReference type="Proteomes" id="UP000298424"/>
    </source>
</evidence>